<evidence type="ECO:0000259" key="10">
    <source>
        <dbReference type="PROSITE" id="PS50860"/>
    </source>
</evidence>
<dbReference type="InterPro" id="IPR018165">
    <property type="entry name" value="Ala-tRNA-synth_IIc_core"/>
</dbReference>
<dbReference type="FunFam" id="3.30.980.10:FF:000004">
    <property type="entry name" value="Alanine--tRNA ligase, cytoplasmic"/>
    <property type="match status" value="1"/>
</dbReference>
<keyword evidence="5" id="KW-0547">Nucleotide-binding</keyword>
<dbReference type="Gene3D" id="3.30.980.10">
    <property type="entry name" value="Threonyl-trna Synthetase, Chain A, domain 2"/>
    <property type="match status" value="1"/>
</dbReference>
<dbReference type="InterPro" id="IPR045864">
    <property type="entry name" value="aa-tRNA-synth_II/BPL/LPL"/>
</dbReference>
<dbReference type="PRINTS" id="PR00980">
    <property type="entry name" value="TRNASYNTHALA"/>
</dbReference>
<dbReference type="InterPro" id="IPR050058">
    <property type="entry name" value="Ala-tRNA_ligase"/>
</dbReference>
<dbReference type="Proteomes" id="UP000230214">
    <property type="component" value="Unassembled WGS sequence"/>
</dbReference>
<dbReference type="Pfam" id="PF01411">
    <property type="entry name" value="tRNA-synt_2c"/>
    <property type="match status" value="1"/>
</dbReference>
<dbReference type="InterPro" id="IPR002318">
    <property type="entry name" value="Ala-tRNA-lgiase_IIc"/>
</dbReference>
<organism evidence="11 12">
    <name type="scientific">candidate division WWE3 bacterium CG10_big_fil_rev_8_21_14_0_10_32_10</name>
    <dbReference type="NCBI Taxonomy" id="1975090"/>
    <lineage>
        <taxon>Bacteria</taxon>
        <taxon>Katanobacteria</taxon>
    </lineage>
</organism>
<dbReference type="PANTHER" id="PTHR11777:SF9">
    <property type="entry name" value="ALANINE--TRNA LIGASE, CYTOPLASMIC"/>
    <property type="match status" value="1"/>
</dbReference>
<dbReference type="GO" id="GO:0005524">
    <property type="term" value="F:ATP binding"/>
    <property type="evidence" value="ECO:0007669"/>
    <property type="project" value="UniProtKB-KW"/>
</dbReference>
<dbReference type="PANTHER" id="PTHR11777">
    <property type="entry name" value="ALANYL-TRNA SYNTHETASE"/>
    <property type="match status" value="1"/>
</dbReference>
<dbReference type="GO" id="GO:0004813">
    <property type="term" value="F:alanine-tRNA ligase activity"/>
    <property type="evidence" value="ECO:0007669"/>
    <property type="project" value="UniProtKB-EC"/>
</dbReference>
<comment type="caution">
    <text evidence="11">The sequence shown here is derived from an EMBL/GenBank/DDBJ whole genome shotgun (WGS) entry which is preliminary data.</text>
</comment>
<dbReference type="EC" id="6.1.1.7" evidence="2"/>
<dbReference type="GO" id="GO:0005737">
    <property type="term" value="C:cytoplasm"/>
    <property type="evidence" value="ECO:0007669"/>
    <property type="project" value="InterPro"/>
</dbReference>
<name>A0A2H0RB27_UNCKA</name>
<dbReference type="GO" id="GO:0006419">
    <property type="term" value="P:alanyl-tRNA aminoacylation"/>
    <property type="evidence" value="ECO:0007669"/>
    <property type="project" value="InterPro"/>
</dbReference>
<keyword evidence="9" id="KW-0030">Aminoacyl-tRNA synthetase</keyword>
<dbReference type="InterPro" id="IPR012947">
    <property type="entry name" value="tRNA_SAD"/>
</dbReference>
<keyword evidence="3" id="KW-0820">tRNA-binding</keyword>
<dbReference type="Pfam" id="PF07973">
    <property type="entry name" value="tRNA_SAD"/>
    <property type="match status" value="1"/>
</dbReference>
<sequence>MWFIISVMKAFSSKEILEKYLKFFGDRNHKQVPNMSLVPEGDSTLLFVNSGMFPLVPYLSGQKHPLGKRLMNVQRSLRVDDIEEVGSSNRHTTAFHMIGNWSLGDYFKEQQLNWAYEFLVEELGLDINKMYATVFKGDKYSPKDTKAIQIIQNIFKKYRIDAKEGERIFACGREDNWWQRGNTVGELGGPDSEIFYYTGKNGNGFGQSPEKNQDEFIEIGNSVFMQYQKTQNGWEELTQKNVDFGGGIERLSFVVQKKGDIYETDNFYPIVEKLEELTNKKYRENKKEMRVIADHMRSSVLLAMDGVKPSNKDQGYILRRLLRRMTRFTNNMGFKEEVSSKLIDNVINLELFKYLYPELEQKKEEIIRIFKEEEKKFAKTLERAQKIVDKKTKEIDLDSKSHSTLANLAYDLYQSEGYPPEMFFDDIIEKGIKGFNIDHFWEHYNSLIKLHKDLSRTGAEQRFKGGLADNSKLVIKYHTATHLLQKALQEVLGEGIRQKGSNNTKDRLRFDFNLERALTNDEIKKVENIINDKIKEDLPVNKVKMQKDEAKKTGALFLPDVDYPKEVFVYYVGHNLENAWSKELCGGPHVKNLKELGAFKIIKEE</sequence>
<protein>
    <recommendedName>
        <fullName evidence="2">alanine--tRNA ligase</fullName>
        <ecNumber evidence="2">6.1.1.7</ecNumber>
    </recommendedName>
</protein>
<dbReference type="SUPFAM" id="SSF101353">
    <property type="entry name" value="Putative anticodon-binding domain of alanyl-tRNA synthetase (AlaRS)"/>
    <property type="match status" value="1"/>
</dbReference>
<evidence type="ECO:0000256" key="9">
    <source>
        <dbReference type="ARBA" id="ARBA00023146"/>
    </source>
</evidence>
<evidence type="ECO:0000313" key="12">
    <source>
        <dbReference type="Proteomes" id="UP000230214"/>
    </source>
</evidence>
<dbReference type="PROSITE" id="PS50860">
    <property type="entry name" value="AA_TRNA_LIGASE_II_ALA"/>
    <property type="match status" value="1"/>
</dbReference>
<evidence type="ECO:0000256" key="1">
    <source>
        <dbReference type="ARBA" id="ARBA00008226"/>
    </source>
</evidence>
<comment type="similarity">
    <text evidence="1">Belongs to the class-II aminoacyl-tRNA synthetase family.</text>
</comment>
<evidence type="ECO:0000256" key="8">
    <source>
        <dbReference type="ARBA" id="ARBA00022917"/>
    </source>
</evidence>
<gene>
    <name evidence="11" type="ORF">COV24_01275</name>
</gene>
<dbReference type="NCBIfam" id="NF002436">
    <property type="entry name" value="PRK01584.1"/>
    <property type="match status" value="1"/>
</dbReference>
<dbReference type="InterPro" id="IPR018162">
    <property type="entry name" value="Ala-tRNA-ligase_IIc_anticod-bd"/>
</dbReference>
<dbReference type="AlphaFoldDB" id="A0A2H0RB27"/>
<evidence type="ECO:0000256" key="5">
    <source>
        <dbReference type="ARBA" id="ARBA00022741"/>
    </source>
</evidence>
<evidence type="ECO:0000256" key="2">
    <source>
        <dbReference type="ARBA" id="ARBA00013168"/>
    </source>
</evidence>
<evidence type="ECO:0000256" key="4">
    <source>
        <dbReference type="ARBA" id="ARBA00022598"/>
    </source>
</evidence>
<dbReference type="InterPro" id="IPR018163">
    <property type="entry name" value="Thr/Ala-tRNA-synth_IIc_edit"/>
</dbReference>
<dbReference type="CDD" id="cd00673">
    <property type="entry name" value="AlaRS_core"/>
    <property type="match status" value="1"/>
</dbReference>
<evidence type="ECO:0000313" key="11">
    <source>
        <dbReference type="EMBL" id="PIR43670.1"/>
    </source>
</evidence>
<dbReference type="SUPFAM" id="SSF55681">
    <property type="entry name" value="Class II aaRS and biotin synthetases"/>
    <property type="match status" value="1"/>
</dbReference>
<dbReference type="Gene3D" id="3.30.930.10">
    <property type="entry name" value="Bira Bifunctional Protein, Domain 2"/>
    <property type="match status" value="1"/>
</dbReference>
<keyword evidence="8" id="KW-0648">Protein biosynthesis</keyword>
<dbReference type="GO" id="GO:0000049">
    <property type="term" value="F:tRNA binding"/>
    <property type="evidence" value="ECO:0007669"/>
    <property type="project" value="UniProtKB-KW"/>
</dbReference>
<dbReference type="SUPFAM" id="SSF55186">
    <property type="entry name" value="ThrRS/AlaRS common domain"/>
    <property type="match status" value="1"/>
</dbReference>
<dbReference type="EMBL" id="PCXU01000013">
    <property type="protein sequence ID" value="PIR43670.1"/>
    <property type="molecule type" value="Genomic_DNA"/>
</dbReference>
<keyword evidence="6" id="KW-0067">ATP-binding</keyword>
<keyword evidence="4 11" id="KW-0436">Ligase</keyword>
<feature type="non-terminal residue" evidence="11">
    <location>
        <position position="605"/>
    </location>
</feature>
<feature type="domain" description="Alanyl-transfer RNA synthetases family profile" evidence="10">
    <location>
        <begin position="11"/>
        <end position="605"/>
    </location>
</feature>
<evidence type="ECO:0000256" key="3">
    <source>
        <dbReference type="ARBA" id="ARBA00022555"/>
    </source>
</evidence>
<evidence type="ECO:0000256" key="7">
    <source>
        <dbReference type="ARBA" id="ARBA00022884"/>
    </source>
</evidence>
<evidence type="ECO:0000256" key="6">
    <source>
        <dbReference type="ARBA" id="ARBA00022840"/>
    </source>
</evidence>
<accession>A0A2H0RB27</accession>
<keyword evidence="7" id="KW-0694">RNA-binding</keyword>
<reference evidence="11 12" key="1">
    <citation type="submission" date="2017-09" db="EMBL/GenBank/DDBJ databases">
        <title>Depth-based differentiation of microbial function through sediment-hosted aquifers and enrichment of novel symbionts in the deep terrestrial subsurface.</title>
        <authorList>
            <person name="Probst A.J."/>
            <person name="Ladd B."/>
            <person name="Jarett J.K."/>
            <person name="Geller-Mcgrath D.E."/>
            <person name="Sieber C.M."/>
            <person name="Emerson J.B."/>
            <person name="Anantharaman K."/>
            <person name="Thomas B.C."/>
            <person name="Malmstrom R."/>
            <person name="Stieglmeier M."/>
            <person name="Klingl A."/>
            <person name="Woyke T."/>
            <person name="Ryan C.M."/>
            <person name="Banfield J.F."/>
        </authorList>
    </citation>
    <scope>NUCLEOTIDE SEQUENCE [LARGE SCALE GENOMIC DNA]</scope>
    <source>
        <strain evidence="11">CG10_big_fil_rev_8_21_14_0_10_32_10</strain>
    </source>
</reference>
<dbReference type="InterPro" id="IPR018164">
    <property type="entry name" value="Ala-tRNA-synth_IIc_N"/>
</dbReference>
<dbReference type="GO" id="GO:0002161">
    <property type="term" value="F:aminoacyl-tRNA deacylase activity"/>
    <property type="evidence" value="ECO:0007669"/>
    <property type="project" value="TreeGrafter"/>
</dbReference>
<proteinExistence type="inferred from homology"/>
<dbReference type="Gene3D" id="3.30.54.20">
    <property type="match status" value="1"/>
</dbReference>